<evidence type="ECO:0000256" key="4">
    <source>
        <dbReference type="ARBA" id="ARBA00022833"/>
    </source>
</evidence>
<keyword evidence="7" id="KW-0539">Nucleus</keyword>
<dbReference type="SMART" id="SM00401">
    <property type="entry name" value="ZnF_GATA"/>
    <property type="match status" value="2"/>
</dbReference>
<feature type="compositionally biased region" description="Low complexity" evidence="9">
    <location>
        <begin position="93"/>
        <end position="107"/>
    </location>
</feature>
<dbReference type="Pfam" id="PF00320">
    <property type="entry name" value="GATA"/>
    <property type="match status" value="2"/>
</dbReference>
<evidence type="ECO:0000256" key="7">
    <source>
        <dbReference type="ARBA" id="ARBA00023242"/>
    </source>
</evidence>
<dbReference type="InterPro" id="IPR000679">
    <property type="entry name" value="Znf_GATA"/>
</dbReference>
<dbReference type="Gene3D" id="3.30.50.10">
    <property type="entry name" value="Erythroid Transcription Factor GATA-1, subunit A"/>
    <property type="match status" value="2"/>
</dbReference>
<feature type="compositionally biased region" description="Polar residues" evidence="9">
    <location>
        <begin position="501"/>
        <end position="514"/>
    </location>
</feature>
<feature type="region of interest" description="Disordered" evidence="9">
    <location>
        <begin position="160"/>
        <end position="185"/>
    </location>
</feature>
<dbReference type="PRINTS" id="PR00619">
    <property type="entry name" value="GATAZNFINGER"/>
</dbReference>
<evidence type="ECO:0000313" key="11">
    <source>
        <dbReference type="Proteomes" id="UP000695000"/>
    </source>
</evidence>
<evidence type="ECO:0000313" key="12">
    <source>
        <dbReference type="RefSeq" id="XP_017768689.1"/>
    </source>
</evidence>
<dbReference type="CDD" id="cd00202">
    <property type="entry name" value="ZnF_GATA"/>
    <property type="match status" value="2"/>
</dbReference>
<feature type="compositionally biased region" description="Low complexity" evidence="9">
    <location>
        <begin position="416"/>
        <end position="427"/>
    </location>
</feature>
<dbReference type="Proteomes" id="UP000695000">
    <property type="component" value="Unplaced"/>
</dbReference>
<reference evidence="12" key="1">
    <citation type="submission" date="2025-08" db="UniProtKB">
        <authorList>
            <consortium name="RefSeq"/>
        </authorList>
    </citation>
    <scope>IDENTIFICATION</scope>
    <source>
        <tissue evidence="12">Whole Larva</tissue>
    </source>
</reference>
<dbReference type="GeneID" id="108556895"/>
<evidence type="ECO:0000256" key="9">
    <source>
        <dbReference type="SAM" id="MobiDB-lite"/>
    </source>
</evidence>
<dbReference type="PANTHER" id="PTHR10071">
    <property type="entry name" value="TRANSCRIPTION FACTOR GATA FAMILY MEMBER"/>
    <property type="match status" value="1"/>
</dbReference>
<keyword evidence="4" id="KW-0862">Zinc</keyword>
<evidence type="ECO:0000256" key="5">
    <source>
        <dbReference type="ARBA" id="ARBA00023015"/>
    </source>
</evidence>
<organism evidence="11 12">
    <name type="scientific">Nicrophorus vespilloides</name>
    <name type="common">Boreal carrion beetle</name>
    <dbReference type="NCBI Taxonomy" id="110193"/>
    <lineage>
        <taxon>Eukaryota</taxon>
        <taxon>Metazoa</taxon>
        <taxon>Ecdysozoa</taxon>
        <taxon>Arthropoda</taxon>
        <taxon>Hexapoda</taxon>
        <taxon>Insecta</taxon>
        <taxon>Pterygota</taxon>
        <taxon>Neoptera</taxon>
        <taxon>Endopterygota</taxon>
        <taxon>Coleoptera</taxon>
        <taxon>Polyphaga</taxon>
        <taxon>Staphyliniformia</taxon>
        <taxon>Silphidae</taxon>
        <taxon>Nicrophorinae</taxon>
        <taxon>Nicrophorus</taxon>
    </lineage>
</organism>
<evidence type="ECO:0000256" key="3">
    <source>
        <dbReference type="ARBA" id="ARBA00022771"/>
    </source>
</evidence>
<keyword evidence="3 8" id="KW-0863">Zinc-finger</keyword>
<keyword evidence="6" id="KW-0804">Transcription</keyword>
<evidence type="ECO:0000256" key="2">
    <source>
        <dbReference type="ARBA" id="ARBA00022723"/>
    </source>
</evidence>
<keyword evidence="5" id="KW-0805">Transcription regulation</keyword>
<feature type="domain" description="GATA-type" evidence="10">
    <location>
        <begin position="352"/>
        <end position="405"/>
    </location>
</feature>
<feature type="compositionally biased region" description="Polar residues" evidence="9">
    <location>
        <begin position="108"/>
        <end position="128"/>
    </location>
</feature>
<evidence type="ECO:0000256" key="1">
    <source>
        <dbReference type="ARBA" id="ARBA00004123"/>
    </source>
</evidence>
<feature type="region of interest" description="Disordered" evidence="9">
    <location>
        <begin position="519"/>
        <end position="560"/>
    </location>
</feature>
<name>A0ABM1M289_NICVS</name>
<feature type="domain" description="GATA-type" evidence="10">
    <location>
        <begin position="298"/>
        <end position="352"/>
    </location>
</feature>
<gene>
    <name evidence="12" type="primary">LOC108556895</name>
</gene>
<evidence type="ECO:0000256" key="8">
    <source>
        <dbReference type="PROSITE-ProRule" id="PRU00094"/>
    </source>
</evidence>
<feature type="region of interest" description="Disordered" evidence="9">
    <location>
        <begin position="397"/>
        <end position="428"/>
    </location>
</feature>
<evidence type="ECO:0000256" key="6">
    <source>
        <dbReference type="ARBA" id="ARBA00023163"/>
    </source>
</evidence>
<keyword evidence="11" id="KW-1185">Reference proteome</keyword>
<dbReference type="PANTHER" id="PTHR10071:SF337">
    <property type="entry name" value="GATA-BINDING FACTOR A"/>
    <property type="match status" value="1"/>
</dbReference>
<feature type="compositionally biased region" description="Low complexity" evidence="9">
    <location>
        <begin position="530"/>
        <end position="560"/>
    </location>
</feature>
<dbReference type="RefSeq" id="XP_017768689.1">
    <property type="nucleotide sequence ID" value="XM_017913200.1"/>
</dbReference>
<accession>A0ABM1M289</accession>
<dbReference type="PROSITE" id="PS50114">
    <property type="entry name" value="GATA_ZN_FINGER_2"/>
    <property type="match status" value="2"/>
</dbReference>
<protein>
    <submittedName>
        <fullName evidence="12">Transcription factor GATA-4-like isoform X1</fullName>
    </submittedName>
</protein>
<dbReference type="SUPFAM" id="SSF57716">
    <property type="entry name" value="Glucocorticoid receptor-like (DNA-binding domain)"/>
    <property type="match status" value="2"/>
</dbReference>
<evidence type="ECO:0000259" key="10">
    <source>
        <dbReference type="PROSITE" id="PS50114"/>
    </source>
</evidence>
<keyword evidence="2" id="KW-0479">Metal-binding</keyword>
<feature type="region of interest" description="Disordered" evidence="9">
    <location>
        <begin position="19"/>
        <end position="62"/>
    </location>
</feature>
<dbReference type="InterPro" id="IPR013088">
    <property type="entry name" value="Znf_NHR/GATA"/>
</dbReference>
<comment type="subcellular location">
    <subcellularLocation>
        <location evidence="1">Nucleus</location>
    </subcellularLocation>
</comment>
<feature type="region of interest" description="Disordered" evidence="9">
    <location>
        <begin position="75"/>
        <end position="128"/>
    </location>
</feature>
<dbReference type="InterPro" id="IPR039355">
    <property type="entry name" value="Transcription_factor_GATA"/>
</dbReference>
<sequence length="582" mass="63504">MATKPDYQRTYAVLEYSEEAAQYSPSPQGEGAVPSPHSRAATPLERLPSYNEQEIESYPTGIHSDAAEYITYGRMDEVSLEESPGGHQQEYVQLGPSSISQQQGSSPKDSNASSPGGSPSRVHPTTFTHLGSITTSSEQQSSEPQQITQLTQLSSHISYGGTVDSSTSENISSPLYSTTTRSIPSYTNTNMPFYNNGSSELGNQPTQLWTNTGEDYGKSACSGTTLPAFNRLPTTSFHSNGSTAGHRTPGAYPVTTSYPEWQYDPVQYNPIVANSRRGNQLSASASLSAIDPRTAEYFTEGRECVNCGAIDTPLWRRDGTGHYLCNACGLYHKMNGMNRPLVKQPRRLSASRRVGLTCSNCHTSTTSLWRRNTLGEPVCNACGLYFKLHGVNRPLAMKKESIQTRKRKPKGSKDVNSSNNGLASNNNTLKMENLSNIKLETNHSVVKTEHISGIKLEPNALDNFNDLRSVAHLQMHSASSGSPYIYSNALNHQRASPYATPHSQSSPYQAQTSPYSAPIDYYMMPQAGGSPNSPSDTSPSPQSPHIINNHNNNNNTNNNNITKVILNDMNIERPTVVSMTSV</sequence>
<proteinExistence type="predicted"/>
<feature type="region of interest" description="Disordered" evidence="9">
    <location>
        <begin position="495"/>
        <end position="514"/>
    </location>
</feature>
<dbReference type="PROSITE" id="PS00344">
    <property type="entry name" value="GATA_ZN_FINGER_1"/>
    <property type="match status" value="2"/>
</dbReference>